<sequence length="89" mass="10295">MPTVEGYHKYNVYHQRKDVISAMTSNAVNTTRAVNTTSPMDTTREECHKYNRCHKYNGYHQSKDVISAMDTTSGRMPLVQWMPPVEGYH</sequence>
<gene>
    <name evidence="1" type="ORF">CEXT_475311</name>
</gene>
<reference evidence="1 2" key="1">
    <citation type="submission" date="2021-06" db="EMBL/GenBank/DDBJ databases">
        <title>Caerostris extrusa draft genome.</title>
        <authorList>
            <person name="Kono N."/>
            <person name="Arakawa K."/>
        </authorList>
    </citation>
    <scope>NUCLEOTIDE SEQUENCE [LARGE SCALE GENOMIC DNA]</scope>
</reference>
<dbReference type="AlphaFoldDB" id="A0AAV4SQX5"/>
<proteinExistence type="predicted"/>
<dbReference type="EMBL" id="BPLR01010093">
    <property type="protein sequence ID" value="GIY36818.1"/>
    <property type="molecule type" value="Genomic_DNA"/>
</dbReference>
<accession>A0AAV4SQX5</accession>
<protein>
    <submittedName>
        <fullName evidence="1">Uncharacterized protein</fullName>
    </submittedName>
</protein>
<name>A0AAV4SQX5_CAEEX</name>
<keyword evidence="2" id="KW-1185">Reference proteome</keyword>
<evidence type="ECO:0000313" key="1">
    <source>
        <dbReference type="EMBL" id="GIY36818.1"/>
    </source>
</evidence>
<organism evidence="1 2">
    <name type="scientific">Caerostris extrusa</name>
    <name type="common">Bark spider</name>
    <name type="synonym">Caerostris bankana</name>
    <dbReference type="NCBI Taxonomy" id="172846"/>
    <lineage>
        <taxon>Eukaryota</taxon>
        <taxon>Metazoa</taxon>
        <taxon>Ecdysozoa</taxon>
        <taxon>Arthropoda</taxon>
        <taxon>Chelicerata</taxon>
        <taxon>Arachnida</taxon>
        <taxon>Araneae</taxon>
        <taxon>Araneomorphae</taxon>
        <taxon>Entelegynae</taxon>
        <taxon>Araneoidea</taxon>
        <taxon>Araneidae</taxon>
        <taxon>Caerostris</taxon>
    </lineage>
</organism>
<comment type="caution">
    <text evidence="1">The sequence shown here is derived from an EMBL/GenBank/DDBJ whole genome shotgun (WGS) entry which is preliminary data.</text>
</comment>
<dbReference type="Proteomes" id="UP001054945">
    <property type="component" value="Unassembled WGS sequence"/>
</dbReference>
<evidence type="ECO:0000313" key="2">
    <source>
        <dbReference type="Proteomes" id="UP001054945"/>
    </source>
</evidence>